<dbReference type="OrthoDB" id="9806880at2"/>
<evidence type="ECO:0000256" key="4">
    <source>
        <dbReference type="ARBA" id="ARBA00022989"/>
    </source>
</evidence>
<keyword evidence="5" id="KW-0443">Lipid metabolism</keyword>
<evidence type="ECO:0000256" key="5">
    <source>
        <dbReference type="ARBA" id="ARBA00023098"/>
    </source>
</evidence>
<feature type="region of interest" description="Disordered" evidence="8">
    <location>
        <begin position="260"/>
        <end position="300"/>
    </location>
</feature>
<evidence type="ECO:0000313" key="11">
    <source>
        <dbReference type="EMBL" id="TBN47626.1"/>
    </source>
</evidence>
<evidence type="ECO:0000256" key="9">
    <source>
        <dbReference type="SAM" id="Phobius"/>
    </source>
</evidence>
<evidence type="ECO:0000256" key="1">
    <source>
        <dbReference type="ARBA" id="ARBA00004370"/>
    </source>
</evidence>
<dbReference type="Pfam" id="PF01553">
    <property type="entry name" value="Acyltransferase"/>
    <property type="match status" value="1"/>
</dbReference>
<dbReference type="GO" id="GO:0016020">
    <property type="term" value="C:membrane"/>
    <property type="evidence" value="ECO:0007669"/>
    <property type="project" value="UniProtKB-SubCell"/>
</dbReference>
<keyword evidence="4 9" id="KW-1133">Transmembrane helix</keyword>
<feature type="transmembrane region" description="Helical" evidence="9">
    <location>
        <begin position="20"/>
        <end position="42"/>
    </location>
</feature>
<dbReference type="GO" id="GO:0006629">
    <property type="term" value="P:lipid metabolic process"/>
    <property type="evidence" value="ECO:0007669"/>
    <property type="project" value="UniProtKB-KW"/>
</dbReference>
<keyword evidence="7 11" id="KW-0012">Acyltransferase</keyword>
<protein>
    <submittedName>
        <fullName evidence="11">1-acyl-sn-glycerol-3-phosphate acyltransferase</fullName>
    </submittedName>
</protein>
<sequence length="300" mass="32101">MLSDPNDTSHGRPVKRPVRALAATLAVALFVAIAGPVQFLMLKLRASSAPALPLLFHRLALRAIGMRVTVIGAPSAARPLLITPNHSSWIDILAFGSLMPLSFVAKSEIATWPVFGWMSTLQRTIFVDRSRKTATAAVNREMAERMASGEPVVLFAEGTSSDGNRVLPFRSALLGATQGAILSTGGGSMAVQPASIAYLRRNGLPLGRGGRPFVAWYGDMEFASHLWSILTNGAIDVVITFGDTVTADATTDRKRLARDLERESRRMTADALRGRAAAPRQVKLPDEQPAPVAEPQASPA</sequence>
<dbReference type="InterPro" id="IPR002123">
    <property type="entry name" value="Plipid/glycerol_acylTrfase"/>
</dbReference>
<keyword evidence="2 11" id="KW-0808">Transferase</keyword>
<evidence type="ECO:0000313" key="12">
    <source>
        <dbReference type="Proteomes" id="UP000291613"/>
    </source>
</evidence>
<keyword evidence="6 9" id="KW-0472">Membrane</keyword>
<evidence type="ECO:0000256" key="3">
    <source>
        <dbReference type="ARBA" id="ARBA00022692"/>
    </source>
</evidence>
<dbReference type="PANTHER" id="PTHR23063:SF52">
    <property type="entry name" value="LYSOPHOSPHATIDYLCHOLINE ACYLTRANSFERASE"/>
    <property type="match status" value="1"/>
</dbReference>
<dbReference type="CDD" id="cd07989">
    <property type="entry name" value="LPLAT_AGPAT-like"/>
    <property type="match status" value="1"/>
</dbReference>
<evidence type="ECO:0000256" key="2">
    <source>
        <dbReference type="ARBA" id="ARBA00022679"/>
    </source>
</evidence>
<accession>A0A4Q9G9Z3</accession>
<dbReference type="PANTHER" id="PTHR23063">
    <property type="entry name" value="PHOSPHOLIPID ACYLTRANSFERASE"/>
    <property type="match status" value="1"/>
</dbReference>
<name>A0A4Q9G9Z3_9HYPH</name>
<dbReference type="AlphaFoldDB" id="A0A4Q9G9Z3"/>
<comment type="caution">
    <text evidence="11">The sequence shown here is derived from an EMBL/GenBank/DDBJ whole genome shotgun (WGS) entry which is preliminary data.</text>
</comment>
<dbReference type="RefSeq" id="WP_131004544.1">
    <property type="nucleotide sequence ID" value="NZ_JBHSZR010000006.1"/>
</dbReference>
<evidence type="ECO:0000256" key="7">
    <source>
        <dbReference type="ARBA" id="ARBA00023315"/>
    </source>
</evidence>
<feature type="domain" description="Phospholipid/glycerol acyltransferase" evidence="10">
    <location>
        <begin position="80"/>
        <end position="199"/>
    </location>
</feature>
<dbReference type="EMBL" id="SIUB01000010">
    <property type="protein sequence ID" value="TBN47626.1"/>
    <property type="molecule type" value="Genomic_DNA"/>
</dbReference>
<reference evidence="11 12" key="1">
    <citation type="submission" date="2019-02" db="EMBL/GenBank/DDBJ databases">
        <title>Hansschlegelia quercus sp. nov., a novel methylotrophic bacterium from buds of oak (Quercus robur L.).</title>
        <authorList>
            <person name="Agafonova N.V."/>
            <person name="Kaparullina E.N."/>
            <person name="Grouzdev D.S."/>
            <person name="Doronina N.V."/>
        </authorList>
    </citation>
    <scope>NUCLEOTIDE SEQUENCE [LARGE SCALE GENOMIC DNA]</scope>
    <source>
        <strain evidence="11 12">Dub</strain>
    </source>
</reference>
<keyword evidence="3 9" id="KW-0812">Transmembrane</keyword>
<dbReference type="SUPFAM" id="SSF69593">
    <property type="entry name" value="Glycerol-3-phosphate (1)-acyltransferase"/>
    <property type="match status" value="1"/>
</dbReference>
<dbReference type="SMART" id="SM00563">
    <property type="entry name" value="PlsC"/>
    <property type="match status" value="1"/>
</dbReference>
<dbReference type="GO" id="GO:0016746">
    <property type="term" value="F:acyltransferase activity"/>
    <property type="evidence" value="ECO:0007669"/>
    <property type="project" value="UniProtKB-KW"/>
</dbReference>
<gene>
    <name evidence="11" type="ORF">EYR15_15840</name>
</gene>
<evidence type="ECO:0000256" key="8">
    <source>
        <dbReference type="SAM" id="MobiDB-lite"/>
    </source>
</evidence>
<organism evidence="11 12">
    <name type="scientific">Hansschlegelia quercus</name>
    <dbReference type="NCBI Taxonomy" id="2528245"/>
    <lineage>
        <taxon>Bacteria</taxon>
        <taxon>Pseudomonadati</taxon>
        <taxon>Pseudomonadota</taxon>
        <taxon>Alphaproteobacteria</taxon>
        <taxon>Hyphomicrobiales</taxon>
        <taxon>Methylopilaceae</taxon>
        <taxon>Hansschlegelia</taxon>
    </lineage>
</organism>
<dbReference type="Proteomes" id="UP000291613">
    <property type="component" value="Unassembled WGS sequence"/>
</dbReference>
<comment type="subcellular location">
    <subcellularLocation>
        <location evidence="1">Membrane</location>
    </subcellularLocation>
</comment>
<keyword evidence="12" id="KW-1185">Reference proteome</keyword>
<proteinExistence type="predicted"/>
<evidence type="ECO:0000259" key="10">
    <source>
        <dbReference type="SMART" id="SM00563"/>
    </source>
</evidence>
<evidence type="ECO:0000256" key="6">
    <source>
        <dbReference type="ARBA" id="ARBA00023136"/>
    </source>
</evidence>